<dbReference type="InterPro" id="IPR036291">
    <property type="entry name" value="NAD(P)-bd_dom_sf"/>
</dbReference>
<dbReference type="Pfam" id="PF13561">
    <property type="entry name" value="adh_short_C2"/>
    <property type="match status" value="1"/>
</dbReference>
<proteinExistence type="inferred from homology"/>
<dbReference type="SMART" id="SM00822">
    <property type="entry name" value="PKS_KR"/>
    <property type="match status" value="1"/>
</dbReference>
<evidence type="ECO:0000313" key="7">
    <source>
        <dbReference type="Proteomes" id="UP001230504"/>
    </source>
</evidence>
<dbReference type="InterPro" id="IPR020904">
    <property type="entry name" value="Sc_DH/Rdtase_CS"/>
</dbReference>
<dbReference type="PRINTS" id="PR00080">
    <property type="entry name" value="SDRFAMILY"/>
</dbReference>
<protein>
    <recommendedName>
        <fullName evidence="5">Ketoreductase domain-containing protein</fullName>
    </recommendedName>
</protein>
<gene>
    <name evidence="6" type="ORF">LY79DRAFT_573283</name>
</gene>
<sequence length="406" mass="43535">MNWTDTRNAIPLSAWLRNLCFPRSTQLRYALSCWRPGVTGVRFARFPAPETAPPAPDDCRPILPFAGTRIDGNPTHRSRGRPGTNDPTHALSWSAARTWKPPSIGSDIVYQQDGYISSSSCKARRHQSAAMVLPNHPNPTAPVISHFNLAGKTAIVTGGTRGIGLEVARGLAEAGARVAITYTSTPPAEAEATAAALSESGNGVRVKAYRCDVRNRGEVASVMEAATEEVGGGRLDVVVANAGIADHAPALEYAEDRFRDMLDVNFHGAFWTAQAAAKIFERQFKAGGDGRGSIIFTASVSAILVNVPQKQAAYNASKAAVVHLAKSLSVEWVDWARVNCVSPGFIATDMLAVHPEEWRKKWFSMIPGGRLCEPAELKGSYVFLASDASSYMTGANLVIDGGYTLP</sequence>
<dbReference type="GeneID" id="85443695"/>
<dbReference type="PRINTS" id="PR00081">
    <property type="entry name" value="GDHRDH"/>
</dbReference>
<dbReference type="RefSeq" id="XP_060407103.1">
    <property type="nucleotide sequence ID" value="XM_060559455.1"/>
</dbReference>
<dbReference type="GO" id="GO:0050085">
    <property type="term" value="F:mannitol 2-dehydrogenase (NADP+) activity"/>
    <property type="evidence" value="ECO:0007669"/>
    <property type="project" value="UniProtKB-ARBA"/>
</dbReference>
<keyword evidence="3" id="KW-0560">Oxidoreductase</keyword>
<reference evidence="6" key="1">
    <citation type="submission" date="2021-06" db="EMBL/GenBank/DDBJ databases">
        <title>Comparative genomics, transcriptomics and evolutionary studies reveal genomic signatures of adaptation to plant cell wall in hemibiotrophic fungi.</title>
        <authorList>
            <consortium name="DOE Joint Genome Institute"/>
            <person name="Baroncelli R."/>
            <person name="Diaz J.F."/>
            <person name="Benocci T."/>
            <person name="Peng M."/>
            <person name="Battaglia E."/>
            <person name="Haridas S."/>
            <person name="Andreopoulos W."/>
            <person name="Labutti K."/>
            <person name="Pangilinan J."/>
            <person name="Floch G.L."/>
            <person name="Makela M.R."/>
            <person name="Henrissat B."/>
            <person name="Grigoriev I.V."/>
            <person name="Crouch J.A."/>
            <person name="De Vries R.P."/>
            <person name="Sukno S.A."/>
            <person name="Thon M.R."/>
        </authorList>
    </citation>
    <scope>NUCLEOTIDE SEQUENCE</scope>
    <source>
        <strain evidence="6">CBS 125086</strain>
    </source>
</reference>
<dbReference type="FunFam" id="3.40.50.720:FF:000090">
    <property type="entry name" value="NADP-dependent mannitol dehydrogenase"/>
    <property type="match status" value="1"/>
</dbReference>
<dbReference type="PANTHER" id="PTHR43008:SF12">
    <property type="entry name" value="OXIDOREDUCTASE, SHORT CHAIN DEHYDROGENASE_REDUCTASE FAMILY (AFU_ORTHOLOGUE AFUA_6G13830)"/>
    <property type="match status" value="1"/>
</dbReference>
<evidence type="ECO:0000259" key="5">
    <source>
        <dbReference type="SMART" id="SM00822"/>
    </source>
</evidence>
<dbReference type="SUPFAM" id="SSF51735">
    <property type="entry name" value="NAD(P)-binding Rossmann-fold domains"/>
    <property type="match status" value="1"/>
</dbReference>
<feature type="domain" description="Ketoreductase" evidence="5">
    <location>
        <begin position="152"/>
        <end position="340"/>
    </location>
</feature>
<dbReference type="GO" id="GO:0019594">
    <property type="term" value="P:mannitol metabolic process"/>
    <property type="evidence" value="ECO:0007669"/>
    <property type="project" value="UniProtKB-ARBA"/>
</dbReference>
<dbReference type="PROSITE" id="PS00061">
    <property type="entry name" value="ADH_SHORT"/>
    <property type="match status" value="1"/>
</dbReference>
<accession>A0AAD8PJ97</accession>
<feature type="region of interest" description="Disordered" evidence="4">
    <location>
        <begin position="66"/>
        <end position="88"/>
    </location>
</feature>
<evidence type="ECO:0000256" key="3">
    <source>
        <dbReference type="ARBA" id="ARBA00023002"/>
    </source>
</evidence>
<dbReference type="InterPro" id="IPR002347">
    <property type="entry name" value="SDR_fam"/>
</dbReference>
<dbReference type="AlphaFoldDB" id="A0AAD8PJ97"/>
<keyword evidence="2" id="KW-0521">NADP</keyword>
<dbReference type="PANTHER" id="PTHR43008">
    <property type="entry name" value="BENZIL REDUCTASE"/>
    <property type="match status" value="1"/>
</dbReference>
<comment type="caution">
    <text evidence="6">The sequence shown here is derived from an EMBL/GenBank/DDBJ whole genome shotgun (WGS) entry which is preliminary data.</text>
</comment>
<organism evidence="6 7">
    <name type="scientific">Colletotrichum navitas</name>
    <dbReference type="NCBI Taxonomy" id="681940"/>
    <lineage>
        <taxon>Eukaryota</taxon>
        <taxon>Fungi</taxon>
        <taxon>Dikarya</taxon>
        <taxon>Ascomycota</taxon>
        <taxon>Pezizomycotina</taxon>
        <taxon>Sordariomycetes</taxon>
        <taxon>Hypocreomycetidae</taxon>
        <taxon>Glomerellales</taxon>
        <taxon>Glomerellaceae</taxon>
        <taxon>Colletotrichum</taxon>
        <taxon>Colletotrichum graminicola species complex</taxon>
    </lineage>
</organism>
<dbReference type="InterPro" id="IPR057326">
    <property type="entry name" value="KR_dom"/>
</dbReference>
<dbReference type="GO" id="GO:0050664">
    <property type="term" value="F:oxidoreductase activity, acting on NAD(P)H, oxygen as acceptor"/>
    <property type="evidence" value="ECO:0007669"/>
    <property type="project" value="TreeGrafter"/>
</dbReference>
<comment type="similarity">
    <text evidence="1">Belongs to the short-chain dehydrogenases/reductases (SDR) family.</text>
</comment>
<evidence type="ECO:0000256" key="1">
    <source>
        <dbReference type="ARBA" id="ARBA00006484"/>
    </source>
</evidence>
<evidence type="ECO:0000313" key="6">
    <source>
        <dbReference type="EMBL" id="KAK1565830.1"/>
    </source>
</evidence>
<dbReference type="Proteomes" id="UP001230504">
    <property type="component" value="Unassembled WGS sequence"/>
</dbReference>
<dbReference type="Gene3D" id="3.40.50.720">
    <property type="entry name" value="NAD(P)-binding Rossmann-like Domain"/>
    <property type="match status" value="1"/>
</dbReference>
<evidence type="ECO:0000256" key="4">
    <source>
        <dbReference type="SAM" id="MobiDB-lite"/>
    </source>
</evidence>
<evidence type="ECO:0000256" key="2">
    <source>
        <dbReference type="ARBA" id="ARBA00022857"/>
    </source>
</evidence>
<keyword evidence="7" id="KW-1185">Reference proteome</keyword>
<name>A0AAD8PJ97_9PEZI</name>
<dbReference type="EMBL" id="JAHLJV010000187">
    <property type="protein sequence ID" value="KAK1565830.1"/>
    <property type="molecule type" value="Genomic_DNA"/>
</dbReference>